<evidence type="ECO:0000313" key="4">
    <source>
        <dbReference type="Proteomes" id="UP000274504"/>
    </source>
</evidence>
<dbReference type="AlphaFoldDB" id="A0A0R3SSG8"/>
<accession>A0A0R3SSG8</accession>
<proteinExistence type="predicted"/>
<gene>
    <name evidence="2" type="ORF">HDID_LOCUS8236</name>
    <name evidence="3" type="ORF">WMSIL1_LOCUS10674</name>
</gene>
<organism evidence="6">
    <name type="scientific">Hymenolepis diminuta</name>
    <name type="common">Rat tapeworm</name>
    <dbReference type="NCBI Taxonomy" id="6216"/>
    <lineage>
        <taxon>Eukaryota</taxon>
        <taxon>Metazoa</taxon>
        <taxon>Spiralia</taxon>
        <taxon>Lophotrochozoa</taxon>
        <taxon>Platyhelminthes</taxon>
        <taxon>Cestoda</taxon>
        <taxon>Eucestoda</taxon>
        <taxon>Cyclophyllidea</taxon>
        <taxon>Hymenolepididae</taxon>
        <taxon>Hymenolepis</taxon>
    </lineage>
</organism>
<evidence type="ECO:0000313" key="5">
    <source>
        <dbReference type="Proteomes" id="UP000321570"/>
    </source>
</evidence>
<reference evidence="2 4" key="2">
    <citation type="submission" date="2018-11" db="EMBL/GenBank/DDBJ databases">
        <authorList>
            <consortium name="Pathogen Informatics"/>
        </authorList>
    </citation>
    <scope>NUCLEOTIDE SEQUENCE [LARGE SCALE GENOMIC DNA]</scope>
</reference>
<keyword evidence="5" id="KW-1185">Reference proteome</keyword>
<dbReference type="EMBL" id="UYSG01011050">
    <property type="protein sequence ID" value="VDL60554.1"/>
    <property type="molecule type" value="Genomic_DNA"/>
</dbReference>
<dbReference type="EMBL" id="CABIJS010000466">
    <property type="protein sequence ID" value="VUZ52174.1"/>
    <property type="molecule type" value="Genomic_DNA"/>
</dbReference>
<protein>
    <submittedName>
        <fullName evidence="6">Secreted protein</fullName>
    </submittedName>
</protein>
<feature type="signal peptide" evidence="1">
    <location>
        <begin position="1"/>
        <end position="20"/>
    </location>
</feature>
<keyword evidence="1" id="KW-0732">Signal</keyword>
<reference evidence="6" key="1">
    <citation type="submission" date="2017-02" db="UniProtKB">
        <authorList>
            <consortium name="WormBaseParasite"/>
        </authorList>
    </citation>
    <scope>IDENTIFICATION</scope>
</reference>
<dbReference type="OrthoDB" id="6247131at2759"/>
<dbReference type="Proteomes" id="UP000321570">
    <property type="component" value="Unassembled WGS sequence"/>
</dbReference>
<dbReference type="WBParaSite" id="HDID_0000823801-mRNA-1">
    <property type="protein sequence ID" value="HDID_0000823801-mRNA-1"/>
    <property type="gene ID" value="HDID_0000823801"/>
</dbReference>
<dbReference type="Proteomes" id="UP000274504">
    <property type="component" value="Unassembled WGS sequence"/>
</dbReference>
<evidence type="ECO:0000313" key="6">
    <source>
        <dbReference type="WBParaSite" id="HDID_0000823801-mRNA-1"/>
    </source>
</evidence>
<reference evidence="3 5" key="3">
    <citation type="submission" date="2019-07" db="EMBL/GenBank/DDBJ databases">
        <authorList>
            <person name="Jastrzebski P J."/>
            <person name="Paukszto L."/>
            <person name="Jastrzebski P J."/>
        </authorList>
    </citation>
    <scope>NUCLEOTIDE SEQUENCE [LARGE SCALE GENOMIC DNA]</scope>
    <source>
        <strain evidence="3 5">WMS-il1</strain>
    </source>
</reference>
<evidence type="ECO:0000256" key="1">
    <source>
        <dbReference type="SAM" id="SignalP"/>
    </source>
</evidence>
<feature type="chain" id="PRO_5044546572" evidence="1">
    <location>
        <begin position="21"/>
        <end position="328"/>
    </location>
</feature>
<sequence length="328" mass="37899">MCLKFSTALFAVLFLYGSQAAPVNTTQLKSIFLDTEPYGFYYYPMPFQPESQYGEIPYYDSIPEESVYQETNQIPQSGSYVPAPPVTPVWNPPQSQYPVYFPPPPRPLSKKPKMTEEEEKYYNNDPTDRMEPEVHYAILKYMPNIPLELANTLYDMEPNYVIYILDRHLYLPQLLMSMDSTTLNYVLLIGDLGRKISQFAAEDVQNLFYKMDSACAYFLVQKPDVREAIVAKAPYLASCKIAQIPFEINTVKSTPNDAVGIFKLADQRKLELLRAKITTFDKTVDELVKKYDKLFNMNVEKLTAEDIRQILLYKSSQEPFFKTLSILF</sequence>
<evidence type="ECO:0000313" key="2">
    <source>
        <dbReference type="EMBL" id="VDL60554.1"/>
    </source>
</evidence>
<name>A0A0R3SSG8_HYMDI</name>
<evidence type="ECO:0000313" key="3">
    <source>
        <dbReference type="EMBL" id="VUZ52174.1"/>
    </source>
</evidence>